<evidence type="ECO:0000256" key="3">
    <source>
        <dbReference type="ARBA" id="ARBA00022692"/>
    </source>
</evidence>
<keyword evidence="3 7" id="KW-0812">Transmembrane</keyword>
<feature type="domain" description="ABC3 transporter permease C-terminal" evidence="8">
    <location>
        <begin position="305"/>
        <end position="416"/>
    </location>
</feature>
<comment type="similarity">
    <text evidence="6">Belongs to the ABC-4 integral membrane protein family.</text>
</comment>
<gene>
    <name evidence="10" type="ORF">US28_C0009G0023</name>
</gene>
<evidence type="ECO:0000313" key="11">
    <source>
        <dbReference type="Proteomes" id="UP000034448"/>
    </source>
</evidence>
<dbReference type="InterPro" id="IPR003838">
    <property type="entry name" value="ABC3_permease_C"/>
</dbReference>
<dbReference type="InterPro" id="IPR050250">
    <property type="entry name" value="Macrolide_Exporter_MacB"/>
</dbReference>
<name>A0A0G0HUX8_9BACT</name>
<organism evidence="10 11">
    <name type="scientific">Candidatus Daviesbacteria bacterium GW2011_GWA1_36_8</name>
    <dbReference type="NCBI Taxonomy" id="1618417"/>
    <lineage>
        <taxon>Bacteria</taxon>
        <taxon>Candidatus Daviesiibacteriota</taxon>
    </lineage>
</organism>
<dbReference type="InterPro" id="IPR025857">
    <property type="entry name" value="MacB_PCD"/>
</dbReference>
<feature type="transmembrane region" description="Helical" evidence="7">
    <location>
        <begin position="43"/>
        <end position="67"/>
    </location>
</feature>
<dbReference type="AlphaFoldDB" id="A0A0G0HUX8"/>
<dbReference type="Pfam" id="PF12704">
    <property type="entry name" value="MacB_PCD"/>
    <property type="match status" value="1"/>
</dbReference>
<evidence type="ECO:0000256" key="4">
    <source>
        <dbReference type="ARBA" id="ARBA00022989"/>
    </source>
</evidence>
<evidence type="ECO:0008006" key="12">
    <source>
        <dbReference type="Google" id="ProtNLM"/>
    </source>
</evidence>
<dbReference type="PANTHER" id="PTHR30572">
    <property type="entry name" value="MEMBRANE COMPONENT OF TRANSPORTER-RELATED"/>
    <property type="match status" value="1"/>
</dbReference>
<evidence type="ECO:0000259" key="9">
    <source>
        <dbReference type="Pfam" id="PF12704"/>
    </source>
</evidence>
<dbReference type="EMBL" id="LBSJ01000009">
    <property type="protein sequence ID" value="KKQ15844.1"/>
    <property type="molecule type" value="Genomic_DNA"/>
</dbReference>
<sequence length="423" mass="46435">MLYRQKQLQICHLLKLLGMNNIKNIANLISLALTDLKRNKIRAFLTTLGLLIGISSVVLLTSLGLGLKKIIEDQFKSLGSNLIIVMPGKTFSEGKYRMSSAAQMVPVFDNKDVIAIKKIDLTETVAPSFVKFLEYKGERDTKIYETVISTGDIFAVLNGEAESGRLFTQSDISKRSKVAVLGAGPAEKLYGSPQNALNKKVKINSQSYKIVGILKSKGGGGFGIPSIDDHVYLPNNSASVFNPDKKFLAIYAKPKKQEELGLYKNLINETLLKRYHQDDFTVLDQKELFDTFSSVFTVVNGVILAIAAISLIVGGIGIMNIMFVSVVQRIKEIGIRRAYGAREKDILILFLSETIILSLIGGFLGLFISYTGVLFIRPFFPAYIDLNSVILALTVSIGIGFLSGILPAMKAAKLTPVEAIRKE</sequence>
<evidence type="ECO:0000256" key="6">
    <source>
        <dbReference type="ARBA" id="ARBA00038076"/>
    </source>
</evidence>
<keyword evidence="4 7" id="KW-1133">Transmembrane helix</keyword>
<dbReference type="Pfam" id="PF02687">
    <property type="entry name" value="FtsX"/>
    <property type="match status" value="1"/>
</dbReference>
<proteinExistence type="inferred from homology"/>
<evidence type="ECO:0000256" key="7">
    <source>
        <dbReference type="SAM" id="Phobius"/>
    </source>
</evidence>
<reference evidence="10 11" key="1">
    <citation type="journal article" date="2015" name="Nature">
        <title>rRNA introns, odd ribosomes, and small enigmatic genomes across a large radiation of phyla.</title>
        <authorList>
            <person name="Brown C.T."/>
            <person name="Hug L.A."/>
            <person name="Thomas B.C."/>
            <person name="Sharon I."/>
            <person name="Castelle C.J."/>
            <person name="Singh A."/>
            <person name="Wilkins M.J."/>
            <person name="Williams K.H."/>
            <person name="Banfield J.F."/>
        </authorList>
    </citation>
    <scope>NUCLEOTIDE SEQUENCE [LARGE SCALE GENOMIC DNA]</scope>
</reference>
<dbReference type="PANTHER" id="PTHR30572:SF4">
    <property type="entry name" value="ABC TRANSPORTER PERMEASE YTRF"/>
    <property type="match status" value="1"/>
</dbReference>
<dbReference type="Proteomes" id="UP000034448">
    <property type="component" value="Unassembled WGS sequence"/>
</dbReference>
<accession>A0A0G0HUX8</accession>
<evidence type="ECO:0000256" key="2">
    <source>
        <dbReference type="ARBA" id="ARBA00022475"/>
    </source>
</evidence>
<keyword evidence="2" id="KW-1003">Cell membrane</keyword>
<feature type="transmembrane region" description="Helical" evidence="7">
    <location>
        <begin position="388"/>
        <end position="406"/>
    </location>
</feature>
<evidence type="ECO:0000259" key="8">
    <source>
        <dbReference type="Pfam" id="PF02687"/>
    </source>
</evidence>
<dbReference type="GO" id="GO:0022857">
    <property type="term" value="F:transmembrane transporter activity"/>
    <property type="evidence" value="ECO:0007669"/>
    <property type="project" value="TreeGrafter"/>
</dbReference>
<comment type="subcellular location">
    <subcellularLocation>
        <location evidence="1">Cell membrane</location>
        <topology evidence="1">Multi-pass membrane protein</topology>
    </subcellularLocation>
</comment>
<evidence type="ECO:0000313" key="10">
    <source>
        <dbReference type="EMBL" id="KKQ15844.1"/>
    </source>
</evidence>
<dbReference type="GO" id="GO:0005886">
    <property type="term" value="C:plasma membrane"/>
    <property type="evidence" value="ECO:0007669"/>
    <property type="project" value="UniProtKB-SubCell"/>
</dbReference>
<keyword evidence="5 7" id="KW-0472">Membrane</keyword>
<feature type="transmembrane region" description="Helical" evidence="7">
    <location>
        <begin position="346"/>
        <end position="368"/>
    </location>
</feature>
<feature type="domain" description="MacB-like periplasmic core" evidence="9">
    <location>
        <begin position="44"/>
        <end position="258"/>
    </location>
</feature>
<comment type="caution">
    <text evidence="10">The sequence shown here is derived from an EMBL/GenBank/DDBJ whole genome shotgun (WGS) entry which is preliminary data.</text>
</comment>
<protein>
    <recommendedName>
        <fullName evidence="12">ABC transporter, permease protein</fullName>
    </recommendedName>
</protein>
<feature type="transmembrane region" description="Helical" evidence="7">
    <location>
        <begin position="302"/>
        <end position="326"/>
    </location>
</feature>
<evidence type="ECO:0000256" key="1">
    <source>
        <dbReference type="ARBA" id="ARBA00004651"/>
    </source>
</evidence>
<evidence type="ECO:0000256" key="5">
    <source>
        <dbReference type="ARBA" id="ARBA00023136"/>
    </source>
</evidence>